<comment type="caution">
    <text evidence="8">The sequence shown here is derived from an EMBL/GenBank/DDBJ whole genome shotgun (WGS) entry which is preliminary data.</text>
</comment>
<proteinExistence type="predicted"/>
<evidence type="ECO:0000313" key="8">
    <source>
        <dbReference type="EMBL" id="KAF3288760.1"/>
    </source>
</evidence>
<feature type="domain" description="Helicase ATP-binding" evidence="6">
    <location>
        <begin position="253"/>
        <end position="426"/>
    </location>
</feature>
<keyword evidence="3" id="KW-0067">ATP-binding</keyword>
<gene>
    <name evidence="8" type="ORF">TWF970_005816</name>
</gene>
<dbReference type="Pfam" id="PF00176">
    <property type="entry name" value="SNF2-rel_dom"/>
    <property type="match status" value="1"/>
</dbReference>
<dbReference type="CDD" id="cd18008">
    <property type="entry name" value="DEXDc_SHPRH-like"/>
    <property type="match status" value="1"/>
</dbReference>
<dbReference type="PROSITE" id="PS51194">
    <property type="entry name" value="HELICASE_CTER"/>
    <property type="match status" value="1"/>
</dbReference>
<dbReference type="CDD" id="cd18793">
    <property type="entry name" value="SF2_C_SNF"/>
    <property type="match status" value="1"/>
</dbReference>
<dbReference type="PANTHER" id="PTHR45626">
    <property type="entry name" value="TRANSCRIPTION TERMINATION FACTOR 2-RELATED"/>
    <property type="match status" value="1"/>
</dbReference>
<dbReference type="GO" id="GO:0005524">
    <property type="term" value="F:ATP binding"/>
    <property type="evidence" value="ECO:0007669"/>
    <property type="project" value="UniProtKB-KW"/>
</dbReference>
<dbReference type="PANTHER" id="PTHR45626:SF52">
    <property type="entry name" value="SINGLE-STRANDED DNA-DEPENDENT ATPASE (EUROFUNG)"/>
    <property type="match status" value="1"/>
</dbReference>
<evidence type="ECO:0000256" key="1">
    <source>
        <dbReference type="ARBA" id="ARBA00022741"/>
    </source>
</evidence>
<feature type="domain" description="Helicase C-terminal" evidence="7">
    <location>
        <begin position="625"/>
        <end position="781"/>
    </location>
</feature>
<dbReference type="Proteomes" id="UP000474640">
    <property type="component" value="Unassembled WGS sequence"/>
</dbReference>
<keyword evidence="4" id="KW-0479">Metal-binding</keyword>
<dbReference type="InterPro" id="IPR001841">
    <property type="entry name" value="Znf_RING"/>
</dbReference>
<protein>
    <submittedName>
        <fullName evidence="8">Uncharacterized protein</fullName>
    </submittedName>
</protein>
<dbReference type="Pfam" id="PF00271">
    <property type="entry name" value="Helicase_C"/>
    <property type="match status" value="1"/>
</dbReference>
<keyword evidence="2" id="KW-0378">Hydrolase</keyword>
<dbReference type="OrthoDB" id="448448at2759"/>
<dbReference type="SMART" id="SM00487">
    <property type="entry name" value="DEXDc"/>
    <property type="match status" value="1"/>
</dbReference>
<dbReference type="GO" id="GO:0008094">
    <property type="term" value="F:ATP-dependent activity, acting on DNA"/>
    <property type="evidence" value="ECO:0007669"/>
    <property type="project" value="TreeGrafter"/>
</dbReference>
<dbReference type="GO" id="GO:0016787">
    <property type="term" value="F:hydrolase activity"/>
    <property type="evidence" value="ECO:0007669"/>
    <property type="project" value="UniProtKB-KW"/>
</dbReference>
<dbReference type="AlphaFoldDB" id="A0A7C8VIS2"/>
<reference evidence="8 9" key="1">
    <citation type="submission" date="2020-01" db="EMBL/GenBank/DDBJ databases">
        <authorList>
            <person name="Palmer J.M."/>
        </authorList>
    </citation>
    <scope>NUCLEOTIDE SEQUENCE [LARGE SCALE GENOMIC DNA]</scope>
    <source>
        <strain evidence="8 9">TWF970</strain>
    </source>
</reference>
<dbReference type="InterPro" id="IPR000330">
    <property type="entry name" value="SNF2_N"/>
</dbReference>
<keyword evidence="4" id="KW-0863">Zinc-finger</keyword>
<accession>A0A7C8VIS2</accession>
<keyword evidence="4" id="KW-0862">Zinc</keyword>
<dbReference type="GO" id="GO:0006281">
    <property type="term" value="P:DNA repair"/>
    <property type="evidence" value="ECO:0007669"/>
    <property type="project" value="TreeGrafter"/>
</dbReference>
<feature type="domain" description="RING-type" evidence="5">
    <location>
        <begin position="568"/>
        <end position="608"/>
    </location>
</feature>
<dbReference type="InterPro" id="IPR001650">
    <property type="entry name" value="Helicase_C-like"/>
</dbReference>
<evidence type="ECO:0000259" key="5">
    <source>
        <dbReference type="PROSITE" id="PS50089"/>
    </source>
</evidence>
<dbReference type="PROSITE" id="PS51192">
    <property type="entry name" value="HELICASE_ATP_BIND_1"/>
    <property type="match status" value="1"/>
</dbReference>
<evidence type="ECO:0000313" key="9">
    <source>
        <dbReference type="Proteomes" id="UP000474640"/>
    </source>
</evidence>
<dbReference type="PROSITE" id="PS50089">
    <property type="entry name" value="ZF_RING_2"/>
    <property type="match status" value="1"/>
</dbReference>
<evidence type="ECO:0000259" key="7">
    <source>
        <dbReference type="PROSITE" id="PS51194"/>
    </source>
</evidence>
<dbReference type="Gene3D" id="3.40.50.300">
    <property type="entry name" value="P-loop containing nucleotide triphosphate hydrolases"/>
    <property type="match status" value="1"/>
</dbReference>
<evidence type="ECO:0000259" key="6">
    <source>
        <dbReference type="PROSITE" id="PS51192"/>
    </source>
</evidence>
<dbReference type="SUPFAM" id="SSF52540">
    <property type="entry name" value="P-loop containing nucleoside triphosphate hydrolases"/>
    <property type="match status" value="2"/>
</dbReference>
<dbReference type="InterPro" id="IPR027417">
    <property type="entry name" value="P-loop_NTPase"/>
</dbReference>
<evidence type="ECO:0000256" key="4">
    <source>
        <dbReference type="PROSITE-ProRule" id="PRU00175"/>
    </source>
</evidence>
<organism evidence="8 9">
    <name type="scientific">Orbilia oligospora</name>
    <name type="common">Nematode-trapping fungus</name>
    <name type="synonym">Arthrobotrys oligospora</name>
    <dbReference type="NCBI Taxonomy" id="2813651"/>
    <lineage>
        <taxon>Eukaryota</taxon>
        <taxon>Fungi</taxon>
        <taxon>Dikarya</taxon>
        <taxon>Ascomycota</taxon>
        <taxon>Pezizomycotina</taxon>
        <taxon>Orbiliomycetes</taxon>
        <taxon>Orbiliales</taxon>
        <taxon>Orbiliaceae</taxon>
        <taxon>Orbilia</taxon>
    </lineage>
</organism>
<dbReference type="SMART" id="SM00490">
    <property type="entry name" value="HELICc"/>
    <property type="match status" value="1"/>
</dbReference>
<evidence type="ECO:0000256" key="2">
    <source>
        <dbReference type="ARBA" id="ARBA00022801"/>
    </source>
</evidence>
<evidence type="ECO:0000256" key="3">
    <source>
        <dbReference type="ARBA" id="ARBA00022840"/>
    </source>
</evidence>
<name>A0A7C8VIS2_ORBOL</name>
<sequence>MTPRGARIAHTPDSSFKAHTLPTMNPTLVTTDIAESNFNTNQDYSQEMVCLGSILLDACSMSLDNINAGQELSLSAIGGSVQLWANKHYLGLLKRPASTSFQEILSRFEIDYKLYLSSSEVTKTDSSVEFQVAVDLYCLEEERFSIGRALLSSEMYLQDPYEKKKGVGYSNPHILEVSDPEVIEKLASEGINLSKSFVVNNEISDLFTTGSKNTPSLEYLNIQVSLSITVKLKEHQNIGLAWMLQKEGYPTPITRSSKSQGGILADEMGMGKTLTTLALIATSRDMGPHQGSAQSLGTTLIICPKSVVTGWEEQIKRFTTNFSYIVCEPVNGKLPEINFAQYDVAIATYAALHSRSRTPGKISAFYWKRIILDEAPGKAHTIRERSTKQAKKIYALKSESRWCLTGTPIQNKLDDYGSLLEFLQHDTYGTRSAFRSRIIKSLGQRGEESLQELQQLVAETTLRRLKLHSRLDLPVRRDIVQLLDFNADEERLHRLLGQFVNAKIQNAVRQGTLKNIGTYVTQLILRLRQVCNHGVHLLPPLVQEELRRFECQGGEEYAISHTFTEPICELCKSPELSATITGNSVTYEDCQHAICSKCNSDAIECPLCFKSAQDYTISTTRPSTKVQNLISNLQSGFSGKSVVFSCWTKMLDLVEVALKNNGIGFTRMEGSLTTRERKEHLHTFRNDPNCRVFLSTLGSGSTGLDLTVASEVHLLEPQFNPMLEEQALARVHRIGQTNPVTTIRYIMRNSYEEQILERQNKKLQLAELCVSGTVRATGSIEKYLECLEAVIR</sequence>
<dbReference type="InterPro" id="IPR014001">
    <property type="entry name" value="Helicase_ATP-bd"/>
</dbReference>
<dbReference type="InterPro" id="IPR050628">
    <property type="entry name" value="SNF2_RAD54_helicase_TF"/>
</dbReference>
<dbReference type="EMBL" id="JAABOJ010000003">
    <property type="protein sequence ID" value="KAF3288760.1"/>
    <property type="molecule type" value="Genomic_DNA"/>
</dbReference>
<dbReference type="GO" id="GO:0008270">
    <property type="term" value="F:zinc ion binding"/>
    <property type="evidence" value="ECO:0007669"/>
    <property type="project" value="UniProtKB-KW"/>
</dbReference>
<dbReference type="GO" id="GO:0005634">
    <property type="term" value="C:nucleus"/>
    <property type="evidence" value="ECO:0007669"/>
    <property type="project" value="TreeGrafter"/>
</dbReference>
<dbReference type="InterPro" id="IPR038718">
    <property type="entry name" value="SNF2-like_sf"/>
</dbReference>
<keyword evidence="1" id="KW-0547">Nucleotide-binding</keyword>
<dbReference type="Gene3D" id="3.40.50.10810">
    <property type="entry name" value="Tandem AAA-ATPase domain"/>
    <property type="match status" value="1"/>
</dbReference>
<dbReference type="InterPro" id="IPR049730">
    <property type="entry name" value="SNF2/RAD54-like_C"/>
</dbReference>